<gene>
    <name evidence="4" type="ORF">PROPJV5_0254</name>
</gene>
<proteinExistence type="inferred from homology"/>
<organism evidence="4 5">
    <name type="scientific">Propionibacterium ruminifibrarum</name>
    <dbReference type="NCBI Taxonomy" id="1962131"/>
    <lineage>
        <taxon>Bacteria</taxon>
        <taxon>Bacillati</taxon>
        <taxon>Actinomycetota</taxon>
        <taxon>Actinomycetes</taxon>
        <taxon>Propionibacteriales</taxon>
        <taxon>Propionibacteriaceae</taxon>
        <taxon>Propionibacterium</taxon>
    </lineage>
</organism>
<protein>
    <submittedName>
        <fullName evidence="4">Peptidase S33</fullName>
        <ecNumber evidence="4">3.4.-.-</ecNumber>
    </submittedName>
</protein>
<dbReference type="PRINTS" id="PR00793">
    <property type="entry name" value="PROAMNOPTASE"/>
</dbReference>
<dbReference type="GO" id="GO:0004177">
    <property type="term" value="F:aminopeptidase activity"/>
    <property type="evidence" value="ECO:0007669"/>
    <property type="project" value="UniProtKB-EC"/>
</dbReference>
<comment type="similarity">
    <text evidence="1">Belongs to the peptidase S33 family.</text>
</comment>
<dbReference type="OrthoDB" id="9796770at2"/>
<dbReference type="InterPro" id="IPR000073">
    <property type="entry name" value="AB_hydrolase_1"/>
</dbReference>
<dbReference type="EC" id="3.4.-.-" evidence="4"/>
<dbReference type="InterPro" id="IPR051601">
    <property type="entry name" value="Serine_prot/Carboxylest_S33"/>
</dbReference>
<dbReference type="Gene3D" id="3.40.50.1820">
    <property type="entry name" value="alpha/beta hydrolase"/>
    <property type="match status" value="1"/>
</dbReference>
<dbReference type="InterPro" id="IPR029058">
    <property type="entry name" value="AB_hydrolase_fold"/>
</dbReference>
<evidence type="ECO:0000313" key="5">
    <source>
        <dbReference type="Proteomes" id="UP000265962"/>
    </source>
</evidence>
<dbReference type="SUPFAM" id="SSF53474">
    <property type="entry name" value="alpha/beta-Hydrolases"/>
    <property type="match status" value="1"/>
</dbReference>
<keyword evidence="2 4" id="KW-0378">Hydrolase</keyword>
<dbReference type="PANTHER" id="PTHR43248">
    <property type="entry name" value="2-SUCCINYL-6-HYDROXY-2,4-CYCLOHEXADIENE-1-CARBOXYLATE SYNTHASE"/>
    <property type="match status" value="1"/>
</dbReference>
<evidence type="ECO:0000256" key="1">
    <source>
        <dbReference type="ARBA" id="ARBA00010088"/>
    </source>
</evidence>
<dbReference type="InterPro" id="IPR002410">
    <property type="entry name" value="Peptidase_S33"/>
</dbReference>
<sequence>MTWQRSIPGLLTREVRINVPLDHSNPADERGITIFARIVAAPDGTDRPYLVFLQGGPGCESPRPGLDPMWPGWLRRALDDYQVVLLDQRGTGLSSPISEPLGSAADQAEYLTHLRADEIVADCEDLRAHLGVERWAVLGQSFGGFTAVHYLSTRPDALLAVYFTGGLTGVGHSAEDIYTACYETMAGKSLEYYRRFPEDRDRVARLVDLAAQEALRTPNGDVVGPSRIRSLGHLLGASGGAEKLHYLLERDPGSRGFRYDLADLLPFGGRNVLYTVIHESSYADGVVTNWAAARTLPEAFRADPTLLTGEHVFPEWFDEDSSLRPWKHSAQLIAEHPWPRLYDPQALAEADVPCAAAVYAHDAYVPLHHSLETAALLPDMHVWITSEYEHNGSNASGGAVLDRLIRLADRTLVR</sequence>
<dbReference type="PANTHER" id="PTHR43248:SF2">
    <property type="entry name" value="PROLYL AMINOPEPTIDASE"/>
    <property type="match status" value="1"/>
</dbReference>
<feature type="domain" description="AB hydrolase-1" evidence="3">
    <location>
        <begin position="49"/>
        <end position="203"/>
    </location>
</feature>
<name>A0A375I0Y0_9ACTN</name>
<reference evidence="5" key="1">
    <citation type="submission" date="2018-02" db="EMBL/GenBank/DDBJ databases">
        <authorList>
            <person name="Hornung B."/>
        </authorList>
    </citation>
    <scope>NUCLEOTIDE SEQUENCE [LARGE SCALE GENOMIC DNA]</scope>
</reference>
<dbReference type="RefSeq" id="WP_119714523.1">
    <property type="nucleotide sequence ID" value="NZ_OMOH01000001.1"/>
</dbReference>
<dbReference type="EMBL" id="OMOH01000001">
    <property type="protein sequence ID" value="SPF67242.1"/>
    <property type="molecule type" value="Genomic_DNA"/>
</dbReference>
<dbReference type="AlphaFoldDB" id="A0A375I0Y0"/>
<evidence type="ECO:0000256" key="2">
    <source>
        <dbReference type="ARBA" id="ARBA00022801"/>
    </source>
</evidence>
<keyword evidence="5" id="KW-1185">Reference proteome</keyword>
<accession>A0A375I0Y0</accession>
<dbReference type="Pfam" id="PF00561">
    <property type="entry name" value="Abhydrolase_1"/>
    <property type="match status" value="1"/>
</dbReference>
<dbReference type="Proteomes" id="UP000265962">
    <property type="component" value="Unassembled WGS sequence"/>
</dbReference>
<evidence type="ECO:0000313" key="4">
    <source>
        <dbReference type="EMBL" id="SPF67242.1"/>
    </source>
</evidence>
<dbReference type="GO" id="GO:0006508">
    <property type="term" value="P:proteolysis"/>
    <property type="evidence" value="ECO:0007669"/>
    <property type="project" value="InterPro"/>
</dbReference>
<evidence type="ECO:0000259" key="3">
    <source>
        <dbReference type="Pfam" id="PF00561"/>
    </source>
</evidence>